<organism evidence="2 3">
    <name type="scientific">Mucilaginibacter gossypii</name>
    <dbReference type="NCBI Taxonomy" id="551996"/>
    <lineage>
        <taxon>Bacteria</taxon>
        <taxon>Pseudomonadati</taxon>
        <taxon>Bacteroidota</taxon>
        <taxon>Sphingobacteriia</taxon>
        <taxon>Sphingobacteriales</taxon>
        <taxon>Sphingobacteriaceae</taxon>
        <taxon>Mucilaginibacter</taxon>
    </lineage>
</organism>
<gene>
    <name evidence="2" type="ORF">SAMN05192573_1071</name>
</gene>
<dbReference type="EMBL" id="FNCG01000007">
    <property type="protein sequence ID" value="SDH12370.1"/>
    <property type="molecule type" value="Genomic_DNA"/>
</dbReference>
<name>A0A1G7ZW13_9SPHI</name>
<feature type="domain" description="DUF4372" evidence="1">
    <location>
        <begin position="8"/>
        <end position="80"/>
    </location>
</feature>
<dbReference type="Proteomes" id="UP000199705">
    <property type="component" value="Unassembled WGS sequence"/>
</dbReference>
<reference evidence="3" key="1">
    <citation type="submission" date="2016-10" db="EMBL/GenBank/DDBJ databases">
        <authorList>
            <person name="Varghese N."/>
            <person name="Submissions S."/>
        </authorList>
    </citation>
    <scope>NUCLEOTIDE SEQUENCE [LARGE SCALE GENOMIC DNA]</scope>
    <source>
        <strain evidence="3">Gh-67</strain>
    </source>
</reference>
<sequence length="81" mass="9396">MSKSTFFTGQPVLNQLLGLIDRNNVRSLARRGDHDLYYRYFDTYTHLVTMLYCVFNRCTSSREVISGMKASLHKLHHIGIS</sequence>
<dbReference type="AlphaFoldDB" id="A0A1G7ZW13"/>
<keyword evidence="3" id="KW-1185">Reference proteome</keyword>
<evidence type="ECO:0000259" key="1">
    <source>
        <dbReference type="Pfam" id="PF14294"/>
    </source>
</evidence>
<evidence type="ECO:0000313" key="2">
    <source>
        <dbReference type="EMBL" id="SDH12370.1"/>
    </source>
</evidence>
<dbReference type="InterPro" id="IPR025399">
    <property type="entry name" value="DUF4372"/>
</dbReference>
<protein>
    <recommendedName>
        <fullName evidence="1">DUF4372 domain-containing protein</fullName>
    </recommendedName>
</protein>
<evidence type="ECO:0000313" key="3">
    <source>
        <dbReference type="Proteomes" id="UP000199705"/>
    </source>
</evidence>
<feature type="non-terminal residue" evidence="2">
    <location>
        <position position="81"/>
    </location>
</feature>
<proteinExistence type="predicted"/>
<dbReference type="RefSeq" id="WP_143020763.1">
    <property type="nucleotide sequence ID" value="NZ_FNCG01000007.1"/>
</dbReference>
<accession>A0A1G7ZW13</accession>
<dbReference type="STRING" id="551996.SAMN05192573_1071"/>
<dbReference type="Pfam" id="PF14294">
    <property type="entry name" value="DUF4372"/>
    <property type="match status" value="1"/>
</dbReference>